<keyword evidence="2" id="KW-1185">Reference proteome</keyword>
<gene>
    <name evidence="1" type="ORF">E5288_WYG012480</name>
</gene>
<evidence type="ECO:0000313" key="2">
    <source>
        <dbReference type="Proteomes" id="UP000322234"/>
    </source>
</evidence>
<sequence length="74" mass="8544">MAVLSLLKWSTTEACLKRQITTLTQTHRSELVRSTSPQDRIYGFMPMGNVSRTSIIYRSVRVYAKSLFTEFNLL</sequence>
<proteinExistence type="predicted"/>
<accession>A0A6B0QVT6</accession>
<organism evidence="1 2">
    <name type="scientific">Bos mutus</name>
    <name type="common">wild yak</name>
    <dbReference type="NCBI Taxonomy" id="72004"/>
    <lineage>
        <taxon>Eukaryota</taxon>
        <taxon>Metazoa</taxon>
        <taxon>Chordata</taxon>
        <taxon>Craniata</taxon>
        <taxon>Vertebrata</taxon>
        <taxon>Euteleostomi</taxon>
        <taxon>Mammalia</taxon>
        <taxon>Eutheria</taxon>
        <taxon>Laurasiatheria</taxon>
        <taxon>Artiodactyla</taxon>
        <taxon>Ruminantia</taxon>
        <taxon>Pecora</taxon>
        <taxon>Bovidae</taxon>
        <taxon>Bovinae</taxon>
        <taxon>Bos</taxon>
    </lineage>
</organism>
<comment type="caution">
    <text evidence="1">The sequence shown here is derived from an EMBL/GenBank/DDBJ whole genome shotgun (WGS) entry which is preliminary data.</text>
</comment>
<dbReference type="AlphaFoldDB" id="A0A6B0QVT6"/>
<dbReference type="EMBL" id="VBQZ03000010">
    <property type="protein sequence ID" value="MXQ82038.1"/>
    <property type="molecule type" value="Genomic_DNA"/>
</dbReference>
<reference evidence="1" key="1">
    <citation type="submission" date="2019-10" db="EMBL/GenBank/DDBJ databases">
        <title>The sequence and de novo assembly of the wild yak genome.</title>
        <authorList>
            <person name="Liu Y."/>
        </authorList>
    </citation>
    <scope>NUCLEOTIDE SEQUENCE [LARGE SCALE GENOMIC DNA]</scope>
    <source>
        <strain evidence="1">WY2019</strain>
    </source>
</reference>
<evidence type="ECO:0000313" key="1">
    <source>
        <dbReference type="EMBL" id="MXQ82038.1"/>
    </source>
</evidence>
<protein>
    <submittedName>
        <fullName evidence="1">Uncharacterized protein</fullName>
    </submittedName>
</protein>
<name>A0A6B0QVT6_9CETA</name>
<dbReference type="Proteomes" id="UP000322234">
    <property type="component" value="Unassembled WGS sequence"/>
</dbReference>